<feature type="transmembrane region" description="Helical" evidence="6">
    <location>
        <begin position="12"/>
        <end position="31"/>
    </location>
</feature>
<dbReference type="STRING" id="1824.SAMN05444423_101447"/>
<dbReference type="GeneID" id="91519988"/>
<evidence type="ECO:0000256" key="4">
    <source>
        <dbReference type="ARBA" id="ARBA00022989"/>
    </source>
</evidence>
<evidence type="ECO:0000256" key="3">
    <source>
        <dbReference type="ARBA" id="ARBA00022692"/>
    </source>
</evidence>
<dbReference type="eggNOG" id="COG2814">
    <property type="taxonomic scope" value="Bacteria"/>
</dbReference>
<dbReference type="AlphaFoldDB" id="U5E9H0"/>
<keyword evidence="4 6" id="KW-1133">Transmembrane helix</keyword>
<keyword evidence="8" id="KW-1185">Reference proteome</keyword>
<evidence type="ECO:0000256" key="1">
    <source>
        <dbReference type="ARBA" id="ARBA00004651"/>
    </source>
</evidence>
<dbReference type="RefSeq" id="WP_019050016.1">
    <property type="nucleotide sequence ID" value="NZ_BAFO02000017.1"/>
</dbReference>
<feature type="transmembrane region" description="Helical" evidence="6">
    <location>
        <begin position="79"/>
        <end position="96"/>
    </location>
</feature>
<dbReference type="InterPro" id="IPR036259">
    <property type="entry name" value="MFS_trans_sf"/>
</dbReference>
<dbReference type="GO" id="GO:0022857">
    <property type="term" value="F:transmembrane transporter activity"/>
    <property type="evidence" value="ECO:0007669"/>
    <property type="project" value="TreeGrafter"/>
</dbReference>
<accession>U5E9H0</accession>
<dbReference type="EMBL" id="BAFO02000017">
    <property type="protein sequence ID" value="GAD83118.1"/>
    <property type="molecule type" value="Genomic_DNA"/>
</dbReference>
<feature type="transmembrane region" description="Helical" evidence="6">
    <location>
        <begin position="52"/>
        <end position="73"/>
    </location>
</feature>
<dbReference type="PANTHER" id="PTHR43124">
    <property type="entry name" value="PURINE EFFLUX PUMP PBUE"/>
    <property type="match status" value="1"/>
</dbReference>
<keyword evidence="2" id="KW-1003">Cell membrane</keyword>
<comment type="caution">
    <text evidence="7">The sequence shown here is derived from an EMBL/GenBank/DDBJ whole genome shotgun (WGS) entry which is preliminary data.</text>
</comment>
<evidence type="ECO:0000256" key="5">
    <source>
        <dbReference type="ARBA" id="ARBA00023136"/>
    </source>
</evidence>
<sequence>MAFALLAEYKLAALLLLPAMGFFGFGATPGLQMRVLDHAADAPTLASSANIAAFNVGNFLGVWLSGLAIGAGLGWVSPLWVGAGIAATGLVVLLAATRAGRTTPAAEPVAV</sequence>
<organism evidence="7 8">
    <name type="scientific">Nocardia asteroides NBRC 15531</name>
    <dbReference type="NCBI Taxonomy" id="1110697"/>
    <lineage>
        <taxon>Bacteria</taxon>
        <taxon>Bacillati</taxon>
        <taxon>Actinomycetota</taxon>
        <taxon>Actinomycetes</taxon>
        <taxon>Mycobacteriales</taxon>
        <taxon>Nocardiaceae</taxon>
        <taxon>Nocardia</taxon>
    </lineage>
</organism>
<evidence type="ECO:0000313" key="8">
    <source>
        <dbReference type="Proteomes" id="UP000017048"/>
    </source>
</evidence>
<keyword evidence="3 6" id="KW-0812">Transmembrane</keyword>
<evidence type="ECO:0000256" key="6">
    <source>
        <dbReference type="SAM" id="Phobius"/>
    </source>
</evidence>
<evidence type="ECO:0000256" key="2">
    <source>
        <dbReference type="ARBA" id="ARBA00022475"/>
    </source>
</evidence>
<reference evidence="7 8" key="1">
    <citation type="journal article" date="2014" name="BMC Genomics">
        <title>Genome based analysis of type-I polyketide synthase and nonribosomal peptide synthetase gene clusters in seven strains of five representative Nocardia species.</title>
        <authorList>
            <person name="Komaki H."/>
            <person name="Ichikawa N."/>
            <person name="Hosoyama A."/>
            <person name="Takahashi-Nakaguchi A."/>
            <person name="Matsuzawa T."/>
            <person name="Suzuki K."/>
            <person name="Fujita N."/>
            <person name="Gonoi T."/>
        </authorList>
    </citation>
    <scope>NUCLEOTIDE SEQUENCE [LARGE SCALE GENOMIC DNA]</scope>
    <source>
        <strain evidence="7 8">NBRC 15531</strain>
    </source>
</reference>
<name>U5E9H0_NOCAS</name>
<protein>
    <submittedName>
        <fullName evidence="7">Major facilitator superfamily transporter</fullName>
    </submittedName>
</protein>
<evidence type="ECO:0000313" key="7">
    <source>
        <dbReference type="EMBL" id="GAD83118.1"/>
    </source>
</evidence>
<comment type="subcellular location">
    <subcellularLocation>
        <location evidence="1">Cell membrane</location>
        <topology evidence="1">Multi-pass membrane protein</topology>
    </subcellularLocation>
</comment>
<dbReference type="Proteomes" id="UP000017048">
    <property type="component" value="Unassembled WGS sequence"/>
</dbReference>
<dbReference type="GO" id="GO:0005886">
    <property type="term" value="C:plasma membrane"/>
    <property type="evidence" value="ECO:0007669"/>
    <property type="project" value="UniProtKB-SubCell"/>
</dbReference>
<proteinExistence type="predicted"/>
<dbReference type="PANTHER" id="PTHR43124:SF3">
    <property type="entry name" value="CHLORAMPHENICOL EFFLUX PUMP RV0191"/>
    <property type="match status" value="1"/>
</dbReference>
<dbReference type="InterPro" id="IPR050189">
    <property type="entry name" value="MFS_Efflux_Transporters"/>
</dbReference>
<gene>
    <name evidence="7" type="ORF">NCAST_17_01000</name>
</gene>
<dbReference type="SUPFAM" id="SSF103473">
    <property type="entry name" value="MFS general substrate transporter"/>
    <property type="match status" value="1"/>
</dbReference>
<keyword evidence="5 6" id="KW-0472">Membrane</keyword>